<evidence type="ECO:0000313" key="2">
    <source>
        <dbReference type="EMBL" id="EHL14268.1"/>
    </source>
</evidence>
<organism evidence="2 3">
    <name type="scientific">Peptoanaerobacter stomatis</name>
    <dbReference type="NCBI Taxonomy" id="796937"/>
    <lineage>
        <taxon>Bacteria</taxon>
        <taxon>Bacillati</taxon>
        <taxon>Bacillota</taxon>
        <taxon>Clostridia</taxon>
        <taxon>Peptostreptococcales</taxon>
        <taxon>Filifactoraceae</taxon>
        <taxon>Peptoanaerobacter</taxon>
    </lineage>
</organism>
<dbReference type="InterPro" id="IPR007374">
    <property type="entry name" value="ASCH_domain"/>
</dbReference>
<evidence type="ECO:0000313" key="3">
    <source>
        <dbReference type="Proteomes" id="UP000006437"/>
    </source>
</evidence>
<dbReference type="PANTHER" id="PTHR39203">
    <property type="entry name" value="CYTOPLASMIC PROTEIN-RELATED"/>
    <property type="match status" value="1"/>
</dbReference>
<protein>
    <recommendedName>
        <fullName evidence="1">ASCH domain-containing protein</fullName>
    </recommendedName>
</protein>
<accession>G9X1I5</accession>
<dbReference type="Proteomes" id="UP000006437">
    <property type="component" value="Unassembled WGS sequence"/>
</dbReference>
<dbReference type="PIRSF" id="PIRSF021320">
    <property type="entry name" value="DUF984"/>
    <property type="match status" value="1"/>
</dbReference>
<dbReference type="BioCyc" id="EBAC796937-HMP:GMGH-2248-MONOMER"/>
<dbReference type="RefSeq" id="WP_009526436.1">
    <property type="nucleotide sequence ID" value="NZ_JH414576.1"/>
</dbReference>
<dbReference type="InterPro" id="IPR009326">
    <property type="entry name" value="DUF984"/>
</dbReference>
<dbReference type="SUPFAM" id="SSF88697">
    <property type="entry name" value="PUA domain-like"/>
    <property type="match status" value="1"/>
</dbReference>
<dbReference type="PANTHER" id="PTHR39203:SF1">
    <property type="entry name" value="CYTOPLASMIC PROTEIN"/>
    <property type="match status" value="1"/>
</dbReference>
<dbReference type="CDD" id="cd06553">
    <property type="entry name" value="ASCH_Ef3133_like"/>
    <property type="match status" value="1"/>
</dbReference>
<comment type="caution">
    <text evidence="2">The sequence shown here is derived from an EMBL/GenBank/DDBJ whole genome shotgun (WGS) entry which is preliminary data.</text>
</comment>
<feature type="domain" description="ASCH" evidence="1">
    <location>
        <begin position="25"/>
        <end position="148"/>
    </location>
</feature>
<proteinExistence type="predicted"/>
<dbReference type="HOGENOM" id="CLU_102450_0_0_9"/>
<reference evidence="2 3" key="1">
    <citation type="submission" date="2011-08" db="EMBL/GenBank/DDBJ databases">
        <title>The Genome Sequence of Eubacteriaceae bacterium ACC19a.</title>
        <authorList>
            <consortium name="The Broad Institute Genome Sequencing Platform"/>
            <person name="Earl A."/>
            <person name="Ward D."/>
            <person name="Feldgarden M."/>
            <person name="Gevers D."/>
            <person name="Sizova M."/>
            <person name="Hazen A."/>
            <person name="Epstein S."/>
            <person name="Young S.K."/>
            <person name="Zeng Q."/>
            <person name="Gargeya S."/>
            <person name="Fitzgerald M."/>
            <person name="Haas B."/>
            <person name="Abouelleil A."/>
            <person name="Alvarado L."/>
            <person name="Arachchi H.M."/>
            <person name="Berlin A."/>
            <person name="Brown A."/>
            <person name="Chapman S.B."/>
            <person name="Chen Z."/>
            <person name="Dunbar C."/>
            <person name="Freedman E."/>
            <person name="Gearin G."/>
            <person name="Gellesch M."/>
            <person name="Goldberg J."/>
            <person name="Griggs A."/>
            <person name="Gujja S."/>
            <person name="Heiman D."/>
            <person name="Howarth C."/>
            <person name="Larson L."/>
            <person name="Lui A."/>
            <person name="MacDonald P.J.P."/>
            <person name="Montmayeur A."/>
            <person name="Murphy C."/>
            <person name="Neiman D."/>
            <person name="Pearson M."/>
            <person name="Priest M."/>
            <person name="Roberts A."/>
            <person name="Saif S."/>
            <person name="Shea T."/>
            <person name="Shenoy N."/>
            <person name="Sisk P."/>
            <person name="Stolte C."/>
            <person name="Sykes S."/>
            <person name="Wortman J."/>
            <person name="Nusbaum C."/>
            <person name="Birren B."/>
        </authorList>
    </citation>
    <scope>NUCLEOTIDE SEQUENCE [LARGE SCALE GENOMIC DNA]</scope>
    <source>
        <strain evidence="2 3">ACC19a</strain>
    </source>
</reference>
<dbReference type="Pfam" id="PF04266">
    <property type="entry name" value="ASCH"/>
    <property type="match status" value="1"/>
</dbReference>
<dbReference type="InterPro" id="IPR015947">
    <property type="entry name" value="PUA-like_sf"/>
</dbReference>
<dbReference type="SMART" id="SM01022">
    <property type="entry name" value="ASCH"/>
    <property type="match status" value="1"/>
</dbReference>
<name>G9X1I5_9FIRM</name>
<gene>
    <name evidence="2" type="ORF">HMPREF9629_02220</name>
</gene>
<dbReference type="EMBL" id="AFZE01000035">
    <property type="protein sequence ID" value="EHL14268.1"/>
    <property type="molecule type" value="Genomic_DNA"/>
</dbReference>
<dbReference type="AlphaFoldDB" id="G9X1I5"/>
<sequence>MKDIELWNEFVAKNNIVENKTFSSWQFGINDVQADELSSLVVSGKKTATASAHILYELEGEEIPKEGEYSIILNSKNEAVCIIQTSKVYITQFNKVSENHAYKEGEGDRSLRYWQKVHEEFFKKELSETGLEFETNMNVVCEEFEVVYKS</sequence>
<dbReference type="Gene3D" id="3.10.400.10">
    <property type="entry name" value="Sulfate adenylyltransferase"/>
    <property type="match status" value="1"/>
</dbReference>
<dbReference type="PATRIC" id="fig|796937.3.peg.1480"/>
<evidence type="ECO:0000259" key="1">
    <source>
        <dbReference type="SMART" id="SM01022"/>
    </source>
</evidence>